<dbReference type="OrthoDB" id="9802815at2"/>
<keyword evidence="3 5" id="KW-0808">Transferase</keyword>
<organism evidence="8 9">
    <name type="scientific">Paenibacillus rhizophilus</name>
    <dbReference type="NCBI Taxonomy" id="1850366"/>
    <lineage>
        <taxon>Bacteria</taxon>
        <taxon>Bacillati</taxon>
        <taxon>Bacillota</taxon>
        <taxon>Bacilli</taxon>
        <taxon>Bacillales</taxon>
        <taxon>Paenibacillaceae</taxon>
        <taxon>Paenibacillus</taxon>
    </lineage>
</organism>
<feature type="domain" description="Formyl transferase N-terminal" evidence="6">
    <location>
        <begin position="1"/>
        <end position="172"/>
    </location>
</feature>
<dbReference type="SUPFAM" id="SSF53328">
    <property type="entry name" value="Formyltransferase"/>
    <property type="match status" value="1"/>
</dbReference>
<feature type="domain" description="Formyl transferase C-terminal" evidence="7">
    <location>
        <begin position="204"/>
        <end position="313"/>
    </location>
</feature>
<dbReference type="Gene3D" id="3.40.50.12230">
    <property type="match status" value="1"/>
</dbReference>
<proteinExistence type="inferred from homology"/>
<dbReference type="EMBL" id="RQPI01000001">
    <property type="protein sequence ID" value="RQW13818.1"/>
    <property type="molecule type" value="Genomic_DNA"/>
</dbReference>
<keyword evidence="9" id="KW-1185">Reference proteome</keyword>
<dbReference type="PROSITE" id="PS00373">
    <property type="entry name" value="GART"/>
    <property type="match status" value="1"/>
</dbReference>
<evidence type="ECO:0000313" key="9">
    <source>
        <dbReference type="Proteomes" id="UP000282529"/>
    </source>
</evidence>
<dbReference type="CDD" id="cd08646">
    <property type="entry name" value="FMT_core_Met-tRNA-FMT_N"/>
    <property type="match status" value="1"/>
</dbReference>
<dbReference type="RefSeq" id="WP_124694458.1">
    <property type="nucleotide sequence ID" value="NZ_JBHUFE010000016.1"/>
</dbReference>
<dbReference type="PANTHER" id="PTHR11138:SF5">
    <property type="entry name" value="METHIONYL-TRNA FORMYLTRANSFERASE, MITOCHONDRIAL"/>
    <property type="match status" value="1"/>
</dbReference>
<dbReference type="PANTHER" id="PTHR11138">
    <property type="entry name" value="METHIONYL-TRNA FORMYLTRANSFERASE"/>
    <property type="match status" value="1"/>
</dbReference>
<dbReference type="InterPro" id="IPR005794">
    <property type="entry name" value="Fmt"/>
</dbReference>
<evidence type="ECO:0000256" key="3">
    <source>
        <dbReference type="ARBA" id="ARBA00022679"/>
    </source>
</evidence>
<dbReference type="Proteomes" id="UP000282529">
    <property type="component" value="Unassembled WGS sequence"/>
</dbReference>
<dbReference type="Pfam" id="PF02911">
    <property type="entry name" value="Formyl_trans_C"/>
    <property type="match status" value="1"/>
</dbReference>
<comment type="caution">
    <text evidence="8">The sequence shown here is derived from an EMBL/GenBank/DDBJ whole genome shotgun (WGS) entry which is preliminary data.</text>
</comment>
<comment type="catalytic activity">
    <reaction evidence="5">
        <text>L-methionyl-tRNA(fMet) + (6R)-10-formyltetrahydrofolate = N-formyl-L-methionyl-tRNA(fMet) + (6S)-5,6,7,8-tetrahydrofolate + H(+)</text>
        <dbReference type="Rhea" id="RHEA:24380"/>
        <dbReference type="Rhea" id="RHEA-COMP:9952"/>
        <dbReference type="Rhea" id="RHEA-COMP:9953"/>
        <dbReference type="ChEBI" id="CHEBI:15378"/>
        <dbReference type="ChEBI" id="CHEBI:57453"/>
        <dbReference type="ChEBI" id="CHEBI:78530"/>
        <dbReference type="ChEBI" id="CHEBI:78844"/>
        <dbReference type="ChEBI" id="CHEBI:195366"/>
        <dbReference type="EC" id="2.1.2.9"/>
    </reaction>
</comment>
<dbReference type="InterPro" id="IPR011034">
    <property type="entry name" value="Formyl_transferase-like_C_sf"/>
</dbReference>
<dbReference type="InterPro" id="IPR041711">
    <property type="entry name" value="Met-tRNA-FMT_N"/>
</dbReference>
<feature type="binding site" evidence="5">
    <location>
        <begin position="109"/>
        <end position="112"/>
    </location>
    <ligand>
        <name>(6S)-5,6,7,8-tetrahydrofolate</name>
        <dbReference type="ChEBI" id="CHEBI:57453"/>
    </ligand>
</feature>
<sequence length="323" mass="34142">MKIVFMGTPAFAVPCLQMLVDEGYEVAAVVTQPDRPQGRKKTLTPSPVKAAAEAMGLPVLQPERMRRPEAVAELAVYEPELIVTAAYGQILPKAVLDLPARGCVNVHGSLLPKYRGGAPIQRSIINGESVTGVTLMYMAEGLDTGDMIAKVEVPIEDEDTSGTLFEKLSLAGRDLLKAQMPRLLAGPLPAEAQDDSQATYAPNLTREDERIDWSAGSHEIYNRIRGLVPFSGAFTLWNGETFKVWAAANPDKGALSGAVIQEEGSGEAETVPGTVLAASTAGVEVKTGDGSLLLLTVQPAGKKAMSAADFARGGTMKPGTVLE</sequence>
<dbReference type="InterPro" id="IPR002376">
    <property type="entry name" value="Formyl_transf_N"/>
</dbReference>
<dbReference type="HAMAP" id="MF_00182">
    <property type="entry name" value="Formyl_trans"/>
    <property type="match status" value="1"/>
</dbReference>
<dbReference type="CDD" id="cd08704">
    <property type="entry name" value="Met_tRNA_FMT_C"/>
    <property type="match status" value="1"/>
</dbReference>
<keyword evidence="4 5" id="KW-0648">Protein biosynthesis</keyword>
<name>A0A3N9PC55_9BACL</name>
<evidence type="ECO:0000256" key="2">
    <source>
        <dbReference type="ARBA" id="ARBA00012261"/>
    </source>
</evidence>
<dbReference type="NCBIfam" id="TIGR00460">
    <property type="entry name" value="fmt"/>
    <property type="match status" value="1"/>
</dbReference>
<evidence type="ECO:0000259" key="6">
    <source>
        <dbReference type="Pfam" id="PF00551"/>
    </source>
</evidence>
<dbReference type="FunFam" id="3.40.50.12230:FF:000001">
    <property type="entry name" value="Methionyl-tRNA formyltransferase"/>
    <property type="match status" value="1"/>
</dbReference>
<comment type="function">
    <text evidence="5">Attaches a formyl group to the free amino group of methionyl-tRNA(fMet). The formyl group appears to play a dual role in the initiator identity of N-formylmethionyl-tRNA by promoting its recognition by IF2 and preventing the misappropriation of this tRNA by the elongation apparatus.</text>
</comment>
<accession>A0A3N9PC55</accession>
<dbReference type="EC" id="2.1.2.9" evidence="2 5"/>
<evidence type="ECO:0000256" key="1">
    <source>
        <dbReference type="ARBA" id="ARBA00010699"/>
    </source>
</evidence>
<dbReference type="InterPro" id="IPR044135">
    <property type="entry name" value="Met-tRNA-FMT_C"/>
</dbReference>
<evidence type="ECO:0000259" key="7">
    <source>
        <dbReference type="Pfam" id="PF02911"/>
    </source>
</evidence>
<dbReference type="SUPFAM" id="SSF50486">
    <property type="entry name" value="FMT C-terminal domain-like"/>
    <property type="match status" value="1"/>
</dbReference>
<reference evidence="8 9" key="1">
    <citation type="submission" date="2018-11" db="EMBL/GenBank/DDBJ databases">
        <title>Genome sequence of strain 7197.</title>
        <authorList>
            <person name="Gao J."/>
            <person name="Sun J."/>
        </authorList>
    </citation>
    <scope>NUCLEOTIDE SEQUENCE [LARGE SCALE GENOMIC DNA]</scope>
    <source>
        <strain evidence="8 9">7197</strain>
    </source>
</reference>
<dbReference type="Pfam" id="PF00551">
    <property type="entry name" value="Formyl_trans_N"/>
    <property type="match status" value="1"/>
</dbReference>
<gene>
    <name evidence="5" type="primary">fmt</name>
    <name evidence="8" type="ORF">EH198_05345</name>
</gene>
<evidence type="ECO:0000313" key="8">
    <source>
        <dbReference type="EMBL" id="RQW13818.1"/>
    </source>
</evidence>
<protein>
    <recommendedName>
        <fullName evidence="2 5">Methionyl-tRNA formyltransferase</fullName>
        <ecNumber evidence="2 5">2.1.2.9</ecNumber>
    </recommendedName>
</protein>
<dbReference type="InterPro" id="IPR001555">
    <property type="entry name" value="GART_AS"/>
</dbReference>
<dbReference type="GO" id="GO:0005829">
    <property type="term" value="C:cytosol"/>
    <property type="evidence" value="ECO:0007669"/>
    <property type="project" value="TreeGrafter"/>
</dbReference>
<dbReference type="InterPro" id="IPR036477">
    <property type="entry name" value="Formyl_transf_N_sf"/>
</dbReference>
<dbReference type="AlphaFoldDB" id="A0A3N9PC55"/>
<dbReference type="GO" id="GO:0004479">
    <property type="term" value="F:methionyl-tRNA formyltransferase activity"/>
    <property type="evidence" value="ECO:0007669"/>
    <property type="project" value="UniProtKB-UniRule"/>
</dbReference>
<evidence type="ECO:0000256" key="5">
    <source>
        <dbReference type="HAMAP-Rule" id="MF_00182"/>
    </source>
</evidence>
<evidence type="ECO:0000256" key="4">
    <source>
        <dbReference type="ARBA" id="ARBA00022917"/>
    </source>
</evidence>
<comment type="similarity">
    <text evidence="1 5">Belongs to the Fmt family.</text>
</comment>
<dbReference type="InterPro" id="IPR005793">
    <property type="entry name" value="Formyl_trans_C"/>
</dbReference>